<proteinExistence type="predicted"/>
<dbReference type="AlphaFoldDB" id="A0AAN6URM5"/>
<organism evidence="3 4">
    <name type="scientific">Trichocladium antarcticum</name>
    <dbReference type="NCBI Taxonomy" id="1450529"/>
    <lineage>
        <taxon>Eukaryota</taxon>
        <taxon>Fungi</taxon>
        <taxon>Dikarya</taxon>
        <taxon>Ascomycota</taxon>
        <taxon>Pezizomycotina</taxon>
        <taxon>Sordariomycetes</taxon>
        <taxon>Sordariomycetidae</taxon>
        <taxon>Sordariales</taxon>
        <taxon>Chaetomiaceae</taxon>
        <taxon>Trichocladium</taxon>
    </lineage>
</organism>
<comment type="caution">
    <text evidence="3">The sequence shown here is derived from an EMBL/GenBank/DDBJ whole genome shotgun (WGS) entry which is preliminary data.</text>
</comment>
<dbReference type="PANTHER" id="PTHR35910:SF1">
    <property type="entry name" value="2EXR DOMAIN-CONTAINING PROTEIN"/>
    <property type="match status" value="1"/>
</dbReference>
<sequence>MPMTEPTGNRARLELLSVQSHPGHTSTVHSQHAMLDPDFGTMSSWIPGLGRSGNATTSPQEANDNDPYWLILLVKFALLCTCFSDSLQRCVLLGTEFLLEAHQNYRLRSSRAASASLPTSSPYRPQPRGTPRAFPHFRLLPLELREMIWTEALPGPRLLLLAVPDTPSEADAAAAIRKHRHHRGVRGVPPLPDTVHYIFHCAARPPALLAVCAEARAVARRSYRLAFAPAGCPELARVYADLDRDVVGLSDVVMESSEGRNLFRAAAPDMAAARHFCVASGVVGEQFLARRPVRKALAGVVDVAVVESGLLRAGTVPWVARVDWAYWVRWRARRGELGWRRGGEQLAGWTWRPRRVRFGLRWRLMGGQWRLCMLW</sequence>
<accession>A0AAN6URM5</accession>
<dbReference type="Pfam" id="PF20150">
    <property type="entry name" value="2EXR"/>
    <property type="match status" value="1"/>
</dbReference>
<evidence type="ECO:0000259" key="2">
    <source>
        <dbReference type="Pfam" id="PF20150"/>
    </source>
</evidence>
<dbReference type="InterPro" id="IPR045518">
    <property type="entry name" value="2EXR"/>
</dbReference>
<feature type="region of interest" description="Disordered" evidence="1">
    <location>
        <begin position="110"/>
        <end position="130"/>
    </location>
</feature>
<evidence type="ECO:0000313" key="3">
    <source>
        <dbReference type="EMBL" id="KAK4137937.1"/>
    </source>
</evidence>
<dbReference type="PANTHER" id="PTHR35910">
    <property type="entry name" value="2EXR DOMAIN-CONTAINING PROTEIN"/>
    <property type="match status" value="1"/>
</dbReference>
<feature type="domain" description="2EXR" evidence="2">
    <location>
        <begin position="134"/>
        <end position="247"/>
    </location>
</feature>
<evidence type="ECO:0000313" key="4">
    <source>
        <dbReference type="Proteomes" id="UP001304895"/>
    </source>
</evidence>
<protein>
    <recommendedName>
        <fullName evidence="2">2EXR domain-containing protein</fullName>
    </recommendedName>
</protein>
<reference evidence="3" key="2">
    <citation type="submission" date="2023-05" db="EMBL/GenBank/DDBJ databases">
        <authorList>
            <consortium name="Lawrence Berkeley National Laboratory"/>
            <person name="Steindorff A."/>
            <person name="Hensen N."/>
            <person name="Bonometti L."/>
            <person name="Westerberg I."/>
            <person name="Brannstrom I.O."/>
            <person name="Guillou S."/>
            <person name="Cros-Aarteil S."/>
            <person name="Calhoun S."/>
            <person name="Haridas S."/>
            <person name="Kuo A."/>
            <person name="Mondo S."/>
            <person name="Pangilinan J."/>
            <person name="Riley R."/>
            <person name="Labutti K."/>
            <person name="Andreopoulos B."/>
            <person name="Lipzen A."/>
            <person name="Chen C."/>
            <person name="Yanf M."/>
            <person name="Daum C."/>
            <person name="Ng V."/>
            <person name="Clum A."/>
            <person name="Ohm R."/>
            <person name="Martin F."/>
            <person name="Silar P."/>
            <person name="Natvig D."/>
            <person name="Lalanne C."/>
            <person name="Gautier V."/>
            <person name="Ament-Velasquez S.L."/>
            <person name="Kruys A."/>
            <person name="Hutchinson M.I."/>
            <person name="Powell A.J."/>
            <person name="Barry K."/>
            <person name="Miller A.N."/>
            <person name="Grigoriev I.V."/>
            <person name="Debuchy R."/>
            <person name="Gladieux P."/>
            <person name="Thoren M.H."/>
            <person name="Johannesson H."/>
        </authorList>
    </citation>
    <scope>NUCLEOTIDE SEQUENCE</scope>
    <source>
        <strain evidence="3">CBS 123565</strain>
    </source>
</reference>
<dbReference type="Proteomes" id="UP001304895">
    <property type="component" value="Unassembled WGS sequence"/>
</dbReference>
<feature type="compositionally biased region" description="Low complexity" evidence="1">
    <location>
        <begin position="110"/>
        <end position="122"/>
    </location>
</feature>
<reference evidence="3" key="1">
    <citation type="journal article" date="2023" name="Mol. Phylogenet. Evol.">
        <title>Genome-scale phylogeny and comparative genomics of the fungal order Sordariales.</title>
        <authorList>
            <person name="Hensen N."/>
            <person name="Bonometti L."/>
            <person name="Westerberg I."/>
            <person name="Brannstrom I.O."/>
            <person name="Guillou S."/>
            <person name="Cros-Aarteil S."/>
            <person name="Calhoun S."/>
            <person name="Haridas S."/>
            <person name="Kuo A."/>
            <person name="Mondo S."/>
            <person name="Pangilinan J."/>
            <person name="Riley R."/>
            <person name="LaButti K."/>
            <person name="Andreopoulos B."/>
            <person name="Lipzen A."/>
            <person name="Chen C."/>
            <person name="Yan M."/>
            <person name="Daum C."/>
            <person name="Ng V."/>
            <person name="Clum A."/>
            <person name="Steindorff A."/>
            <person name="Ohm R.A."/>
            <person name="Martin F."/>
            <person name="Silar P."/>
            <person name="Natvig D.O."/>
            <person name="Lalanne C."/>
            <person name="Gautier V."/>
            <person name="Ament-Velasquez S.L."/>
            <person name="Kruys A."/>
            <person name="Hutchinson M.I."/>
            <person name="Powell A.J."/>
            <person name="Barry K."/>
            <person name="Miller A.N."/>
            <person name="Grigoriev I.V."/>
            <person name="Debuchy R."/>
            <person name="Gladieux P."/>
            <person name="Hiltunen Thoren M."/>
            <person name="Johannesson H."/>
        </authorList>
    </citation>
    <scope>NUCLEOTIDE SEQUENCE</scope>
    <source>
        <strain evidence="3">CBS 123565</strain>
    </source>
</reference>
<name>A0AAN6URM5_9PEZI</name>
<gene>
    <name evidence="3" type="ORF">BT67DRAFT_126266</name>
</gene>
<keyword evidence="4" id="KW-1185">Reference proteome</keyword>
<dbReference type="EMBL" id="MU853402">
    <property type="protein sequence ID" value="KAK4137937.1"/>
    <property type="molecule type" value="Genomic_DNA"/>
</dbReference>
<evidence type="ECO:0000256" key="1">
    <source>
        <dbReference type="SAM" id="MobiDB-lite"/>
    </source>
</evidence>